<dbReference type="Pfam" id="PF02770">
    <property type="entry name" value="Acyl-CoA_dh_M"/>
    <property type="match status" value="1"/>
</dbReference>
<feature type="binding site" evidence="14">
    <location>
        <begin position="1059"/>
        <end position="1063"/>
    </location>
    <ligand>
        <name>FAD</name>
        <dbReference type="ChEBI" id="CHEBI:57692"/>
    </ligand>
</feature>
<dbReference type="InterPro" id="IPR037069">
    <property type="entry name" value="AcylCoA_DH/ox_N_sf"/>
</dbReference>
<dbReference type="InterPro" id="IPR029032">
    <property type="entry name" value="AhpD-like"/>
</dbReference>
<evidence type="ECO:0000256" key="1">
    <source>
        <dbReference type="ARBA" id="ARBA00001965"/>
    </source>
</evidence>
<feature type="domain" description="Acyl-CoA dehydrogenase/oxidase N-terminal" evidence="19">
    <location>
        <begin position="726"/>
        <end position="837"/>
    </location>
</feature>
<dbReference type="Pfam" id="PF02771">
    <property type="entry name" value="Acyl-CoA_dh_N"/>
    <property type="match status" value="1"/>
</dbReference>
<dbReference type="FunFam" id="1.10.540.10:FF:000021">
    <property type="entry name" value="Isovaleryl-CoA dehydrogenase IvdA"/>
    <property type="match status" value="1"/>
</dbReference>
<feature type="domain" description="Carboxymuconolactone decarboxylase-like" evidence="17">
    <location>
        <begin position="453"/>
        <end position="516"/>
    </location>
</feature>
<feature type="domain" description="Catechol dioxygenase N-terminal" evidence="20">
    <location>
        <begin position="34"/>
        <end position="105"/>
    </location>
</feature>
<feature type="binding site" evidence="14">
    <location>
        <position position="998"/>
    </location>
    <ligand>
        <name>FAD</name>
        <dbReference type="ChEBI" id="CHEBI:57692"/>
    </ligand>
</feature>
<dbReference type="Pfam" id="PF00441">
    <property type="entry name" value="Acyl-CoA_dh_1"/>
    <property type="match status" value="1"/>
</dbReference>
<evidence type="ECO:0000259" key="17">
    <source>
        <dbReference type="Pfam" id="PF02627"/>
    </source>
</evidence>
<keyword evidence="9" id="KW-0560">Oxidoreductase</keyword>
<feature type="binding site" evidence="13">
    <location>
        <begin position="1086"/>
        <end position="1087"/>
    </location>
    <ligand>
        <name>substrate</name>
    </ligand>
</feature>
<evidence type="ECO:0000259" key="18">
    <source>
        <dbReference type="Pfam" id="PF02770"/>
    </source>
</evidence>
<dbReference type="AlphaFoldDB" id="A0A6A5YLC0"/>
<dbReference type="PANTHER" id="PTHR43884:SF18">
    <property type="entry name" value="ISOVALERYL-COENZYME A DEHYDROGENASE"/>
    <property type="match status" value="1"/>
</dbReference>
<evidence type="ECO:0008006" key="23">
    <source>
        <dbReference type="Google" id="ProtNLM"/>
    </source>
</evidence>
<dbReference type="FunFam" id="2.40.110.10:FF:000004">
    <property type="entry name" value="Isovaleryl-CoA dehydrogenase, mitochondrial"/>
    <property type="match status" value="1"/>
</dbReference>
<dbReference type="CDD" id="cd01156">
    <property type="entry name" value="IVD"/>
    <property type="match status" value="1"/>
</dbReference>
<dbReference type="PROSITE" id="PS00072">
    <property type="entry name" value="ACYL_COA_DH_1"/>
    <property type="match status" value="1"/>
</dbReference>
<keyword evidence="7 14" id="KW-0274">FAD</keyword>
<evidence type="ECO:0000256" key="7">
    <source>
        <dbReference type="ARBA" id="ARBA00022827"/>
    </source>
</evidence>
<evidence type="ECO:0000256" key="14">
    <source>
        <dbReference type="PIRSR" id="PIRSR634183-3"/>
    </source>
</evidence>
<dbReference type="Gene3D" id="1.10.540.10">
    <property type="entry name" value="Acyl-CoA dehydrogenase/oxidase, N-terminal domain"/>
    <property type="match status" value="1"/>
</dbReference>
<comment type="cofactor">
    <cofactor evidence="1">
        <name>Fe(3+)</name>
        <dbReference type="ChEBI" id="CHEBI:29034"/>
    </cofactor>
</comment>
<feature type="binding site" evidence="13">
    <location>
        <begin position="959"/>
        <end position="962"/>
    </location>
    <ligand>
        <name>substrate</name>
    </ligand>
</feature>
<feature type="domain" description="Acyl-CoA oxidase/dehydrogenase middle" evidence="18">
    <location>
        <begin position="841"/>
        <end position="936"/>
    </location>
</feature>
<dbReference type="OrthoDB" id="9988775at2759"/>
<protein>
    <recommendedName>
        <fullName evidence="23">Intradiol ring-cleavage dioxygenase</fullName>
    </recommendedName>
</protein>
<feature type="active site" description="Proton acceptor" evidence="12">
    <location>
        <position position="961"/>
    </location>
</feature>
<feature type="domain" description="Intradiol ring-cleavage dioxygenases" evidence="16">
    <location>
        <begin position="117"/>
        <end position="297"/>
    </location>
</feature>
<evidence type="ECO:0000256" key="5">
    <source>
        <dbReference type="ARBA" id="ARBA00022630"/>
    </source>
</evidence>
<organism evidence="21 22">
    <name type="scientific">Lophiotrema nucula</name>
    <dbReference type="NCBI Taxonomy" id="690887"/>
    <lineage>
        <taxon>Eukaryota</taxon>
        <taxon>Fungi</taxon>
        <taxon>Dikarya</taxon>
        <taxon>Ascomycota</taxon>
        <taxon>Pezizomycotina</taxon>
        <taxon>Dothideomycetes</taxon>
        <taxon>Pleosporomycetidae</taxon>
        <taxon>Pleosporales</taxon>
        <taxon>Lophiotremataceae</taxon>
        <taxon>Lophiotrema</taxon>
    </lineage>
</organism>
<dbReference type="InterPro" id="IPR006091">
    <property type="entry name" value="Acyl-CoA_Oxase/DH_mid-dom"/>
</dbReference>
<dbReference type="InterPro" id="IPR046373">
    <property type="entry name" value="Acyl-CoA_Oxase/DH_mid-dom_sf"/>
</dbReference>
<evidence type="ECO:0000256" key="9">
    <source>
        <dbReference type="ARBA" id="ARBA00023002"/>
    </source>
</evidence>
<keyword evidence="10" id="KW-0408">Iron</keyword>
<dbReference type="InterPro" id="IPR013786">
    <property type="entry name" value="AcylCoA_DH/ox_N"/>
</dbReference>
<feature type="binding site" evidence="14">
    <location>
        <begin position="1088"/>
        <end position="1090"/>
    </location>
    <ligand>
        <name>FAD</name>
        <dbReference type="ChEBI" id="CHEBI:57692"/>
    </ligand>
</feature>
<comment type="cofactor">
    <cofactor evidence="2 14">
        <name>FAD</name>
        <dbReference type="ChEBI" id="CHEBI:57692"/>
    </cofactor>
</comment>
<comment type="similarity">
    <text evidence="4">Belongs to the acyl-CoA dehydrogenase family.</text>
</comment>
<dbReference type="GO" id="GO:0005739">
    <property type="term" value="C:mitochondrion"/>
    <property type="evidence" value="ECO:0007669"/>
    <property type="project" value="UniProtKB-SubCell"/>
</dbReference>
<dbReference type="GO" id="GO:0008199">
    <property type="term" value="F:ferric iron binding"/>
    <property type="evidence" value="ECO:0007669"/>
    <property type="project" value="InterPro"/>
</dbReference>
<dbReference type="GO" id="GO:0050660">
    <property type="term" value="F:flavin adenine dinucleotide binding"/>
    <property type="evidence" value="ECO:0007669"/>
    <property type="project" value="InterPro"/>
</dbReference>
<dbReference type="PROSITE" id="PS00073">
    <property type="entry name" value="ACYL_COA_DH_2"/>
    <property type="match status" value="1"/>
</dbReference>
<dbReference type="Gene3D" id="1.20.140.10">
    <property type="entry name" value="Butyryl-CoA Dehydrogenase, subunit A, domain 3"/>
    <property type="match status" value="1"/>
</dbReference>
<evidence type="ECO:0000259" key="20">
    <source>
        <dbReference type="Pfam" id="PF04444"/>
    </source>
</evidence>
<dbReference type="GO" id="GO:0008470">
    <property type="term" value="F:3-methylbutanoyl-CoA dehydrogenase activity"/>
    <property type="evidence" value="ECO:0007669"/>
    <property type="project" value="TreeGrafter"/>
</dbReference>
<feature type="binding site" evidence="14">
    <location>
        <begin position="875"/>
        <end position="877"/>
    </location>
    <ligand>
        <name>FAD</name>
        <dbReference type="ChEBI" id="CHEBI:57692"/>
    </ligand>
</feature>
<dbReference type="Pfam" id="PF04444">
    <property type="entry name" value="Dioxygenase_N"/>
    <property type="match status" value="1"/>
</dbReference>
<dbReference type="PANTHER" id="PTHR43884">
    <property type="entry name" value="ACYL-COA DEHYDROGENASE"/>
    <property type="match status" value="1"/>
</dbReference>
<feature type="binding site" evidence="13">
    <location>
        <position position="851"/>
    </location>
    <ligand>
        <name>substrate</name>
    </ligand>
</feature>
<dbReference type="FunFam" id="1.20.140.10:FF:000003">
    <property type="entry name" value="isovaleryl-CoA dehydrogenase, mitochondrial"/>
    <property type="match status" value="1"/>
</dbReference>
<evidence type="ECO:0000256" key="4">
    <source>
        <dbReference type="ARBA" id="ARBA00009347"/>
    </source>
</evidence>
<evidence type="ECO:0000313" key="21">
    <source>
        <dbReference type="EMBL" id="KAF2107773.1"/>
    </source>
</evidence>
<dbReference type="InterPro" id="IPR034183">
    <property type="entry name" value="IVD"/>
</dbReference>
<dbReference type="InterPro" id="IPR006089">
    <property type="entry name" value="Acyl-CoA_DH_CS"/>
</dbReference>
<dbReference type="Pfam" id="PF02627">
    <property type="entry name" value="CMD"/>
    <property type="match status" value="1"/>
</dbReference>
<dbReference type="GO" id="GO:0006552">
    <property type="term" value="P:L-leucine catabolic process"/>
    <property type="evidence" value="ECO:0007669"/>
    <property type="project" value="TreeGrafter"/>
</dbReference>
<evidence type="ECO:0000256" key="13">
    <source>
        <dbReference type="PIRSR" id="PIRSR634183-2"/>
    </source>
</evidence>
<evidence type="ECO:0000259" key="19">
    <source>
        <dbReference type="Pfam" id="PF02771"/>
    </source>
</evidence>
<evidence type="ECO:0000256" key="10">
    <source>
        <dbReference type="ARBA" id="ARBA00023004"/>
    </source>
</evidence>
<keyword evidence="5" id="KW-0285">Flavoprotein</keyword>
<evidence type="ECO:0000256" key="12">
    <source>
        <dbReference type="PIRSR" id="PIRSR634183-1"/>
    </source>
</evidence>
<dbReference type="SUPFAM" id="SSF49482">
    <property type="entry name" value="Aromatic compound dioxygenase"/>
    <property type="match status" value="1"/>
</dbReference>
<dbReference type="InterPro" id="IPR036250">
    <property type="entry name" value="AcylCo_DH-like_C"/>
</dbReference>
<evidence type="ECO:0000313" key="22">
    <source>
        <dbReference type="Proteomes" id="UP000799770"/>
    </source>
</evidence>
<dbReference type="InterPro" id="IPR000627">
    <property type="entry name" value="Intradiol_dOase_C"/>
</dbReference>
<dbReference type="GO" id="GO:0009712">
    <property type="term" value="P:catechol-containing compound metabolic process"/>
    <property type="evidence" value="ECO:0007669"/>
    <property type="project" value="InterPro"/>
</dbReference>
<comment type="subcellular location">
    <subcellularLocation>
        <location evidence="3">Mitochondrion</location>
    </subcellularLocation>
</comment>
<accession>A0A6A5YLC0</accession>
<name>A0A6A5YLC0_9PLEO</name>
<dbReference type="Gene3D" id="2.40.110.10">
    <property type="entry name" value="Butyryl-CoA Dehydrogenase, subunit A, domain 2"/>
    <property type="match status" value="1"/>
</dbReference>
<keyword evidence="11" id="KW-0496">Mitochondrion</keyword>
<feature type="binding site" evidence="14">
    <location>
        <begin position="842"/>
        <end position="851"/>
    </location>
    <ligand>
        <name>FAD</name>
        <dbReference type="ChEBI" id="CHEBI:57692"/>
    </ligand>
</feature>
<dbReference type="Gene3D" id="2.60.130.10">
    <property type="entry name" value="Aromatic compound dioxygenase"/>
    <property type="match status" value="1"/>
</dbReference>
<dbReference type="SUPFAM" id="SSF47203">
    <property type="entry name" value="Acyl-CoA dehydrogenase C-terminal domain-like"/>
    <property type="match status" value="1"/>
</dbReference>
<dbReference type="SUPFAM" id="SSF69118">
    <property type="entry name" value="AhpD-like"/>
    <property type="match status" value="1"/>
</dbReference>
<dbReference type="CDD" id="cd03461">
    <property type="entry name" value="1_2-HQD"/>
    <property type="match status" value="1"/>
</dbReference>
<dbReference type="InterPro" id="IPR039390">
    <property type="entry name" value="1_2-HQD/HQD"/>
</dbReference>
<keyword evidence="6" id="KW-0479">Metal-binding</keyword>
<dbReference type="InterPro" id="IPR003779">
    <property type="entry name" value="CMD-like"/>
</dbReference>
<evidence type="ECO:0000256" key="3">
    <source>
        <dbReference type="ARBA" id="ARBA00004173"/>
    </source>
</evidence>
<evidence type="ECO:0000259" key="16">
    <source>
        <dbReference type="Pfam" id="PF00775"/>
    </source>
</evidence>
<evidence type="ECO:0000256" key="2">
    <source>
        <dbReference type="ARBA" id="ARBA00001974"/>
    </source>
</evidence>
<evidence type="ECO:0000256" key="8">
    <source>
        <dbReference type="ARBA" id="ARBA00022946"/>
    </source>
</evidence>
<evidence type="ECO:0000259" key="15">
    <source>
        <dbReference type="Pfam" id="PF00441"/>
    </source>
</evidence>
<sequence>MSSYPQTTTDGSKPHRFDPNFTQAVIDAMGPNTDPRLRVIMSSLIRHLHDFTREVELTVDEWMAGVKFVNLIGQTSTPTRNEAHRMSDVLGLESLVDEIAHKHINESGEEPTSSSILGPFWSPNAPFRELGGSIIQDGVPPKGQPTLMHGVITDLDTKKPIPGAVIDIWQASANGKYDFQDPENQTPNNLRGKFRCNEKGEYWFYCLKPTAYSLPTDGAAGALFTALDRHPMRPAHIHLMMTAEGYKPVTTQIYPRDDPYVTNDTVFAVKDDLLIDFLPRKDDPQAILDLTYDVKLAPRDGKTAPMEGVARLTNKVNKDQYTRDLSIATFTSDKYPAAGIFGQLPQRRGDLSEDSSDGSPSLKIAHPYIKLAIPMLLFSKLPKLNPPKALYKPLRAPQTYLRSYKTTTPPKMRVPYAPSEPPTEASKPIYSRIAARRHPRPLIPLDLALLHNPSVADGWNSFIGAIRTKTTLDESIKELAIARVAVLNQAVHEWNVHAQLALKGGISKEGMGTVYTSEAIKVGDTVPEGNGEGGLTGQQWAVVAYTDQMTRGVQVDEGLTERLKGFLSETQVVELTVTVAAYNCVSRFLVALDVGEENGRAMKTVEEMSGGEVCGIEAELDLDIEGVKLLLFSPHASLSSFPGRALLKPMEAILLACLGRARSHNFCVCKPRFLSYALTMASLSPRLLSRSVRQISRLQPRPVCVNARRHASTKHPKGFVPPAQSDLEELRERVQEFTRREIPDELALKTDQVNEFPNDMWKKFGEAGFLGITADEEYGGLAMGYQAHCVVMEEISRASGSIGLSYAAHSQLCVNQLMLNGSPEQKEKYLPGLISGEQIGALAMSEHSAGSDVVSMKMTAKEVDGGYELNGTKMWITNGPDAHTIIVYAKTTPDAGSKGITAFIVETKWPGFSVTKKLDKLGMRGSNTGEIVFDNVFVPKENVLGQVNRGVRVLMEGLDLERLVLSSGPLGLMQASLDTVLPYTHQRKQFGQPIAHNQLVQGKLADMYTKFRASSSFTYSVARAIDESHENPEVRTQDCAGAILYAAERASEVAADAVQLMGGMGYVNEVPVGRILRDAKLYEIGAGTSEVRRMVIGRAFNKQYTER</sequence>
<evidence type="ECO:0000256" key="6">
    <source>
        <dbReference type="ARBA" id="ARBA00022723"/>
    </source>
</evidence>
<dbReference type="InterPro" id="IPR009075">
    <property type="entry name" value="AcylCo_DH/oxidase_C"/>
</dbReference>
<dbReference type="InterPro" id="IPR009100">
    <property type="entry name" value="AcylCoA_DH/oxidase_NM_dom_sf"/>
</dbReference>
<dbReference type="GO" id="GO:0051920">
    <property type="term" value="F:peroxiredoxin activity"/>
    <property type="evidence" value="ECO:0007669"/>
    <property type="project" value="InterPro"/>
</dbReference>
<keyword evidence="8" id="KW-0809">Transit peptide</keyword>
<dbReference type="GO" id="GO:0018576">
    <property type="term" value="F:catechol 1,2-dioxygenase activity"/>
    <property type="evidence" value="ECO:0007669"/>
    <property type="project" value="InterPro"/>
</dbReference>
<evidence type="ECO:0000256" key="11">
    <source>
        <dbReference type="ARBA" id="ARBA00023128"/>
    </source>
</evidence>
<proteinExistence type="inferred from homology"/>
<dbReference type="EMBL" id="ML977352">
    <property type="protein sequence ID" value="KAF2107773.1"/>
    <property type="molecule type" value="Genomic_DNA"/>
</dbReference>
<dbReference type="SUPFAM" id="SSF56645">
    <property type="entry name" value="Acyl-CoA dehydrogenase NM domain-like"/>
    <property type="match status" value="1"/>
</dbReference>
<feature type="domain" description="Acyl-CoA dehydrogenase/oxidase C-terminal" evidence="15">
    <location>
        <begin position="948"/>
        <end position="1099"/>
    </location>
</feature>
<keyword evidence="22" id="KW-1185">Reference proteome</keyword>
<dbReference type="Gene3D" id="1.20.1290.10">
    <property type="entry name" value="AhpD-like"/>
    <property type="match status" value="1"/>
</dbReference>
<feature type="binding site" evidence="13">
    <location>
        <begin position="897"/>
        <end position="898"/>
    </location>
    <ligand>
        <name>substrate</name>
    </ligand>
</feature>
<reference evidence="21" key="1">
    <citation type="journal article" date="2020" name="Stud. Mycol.">
        <title>101 Dothideomycetes genomes: a test case for predicting lifestyles and emergence of pathogens.</title>
        <authorList>
            <person name="Haridas S."/>
            <person name="Albert R."/>
            <person name="Binder M."/>
            <person name="Bloem J."/>
            <person name="Labutti K."/>
            <person name="Salamov A."/>
            <person name="Andreopoulos B."/>
            <person name="Baker S."/>
            <person name="Barry K."/>
            <person name="Bills G."/>
            <person name="Bluhm B."/>
            <person name="Cannon C."/>
            <person name="Castanera R."/>
            <person name="Culley D."/>
            <person name="Daum C."/>
            <person name="Ezra D."/>
            <person name="Gonzalez J."/>
            <person name="Henrissat B."/>
            <person name="Kuo A."/>
            <person name="Liang C."/>
            <person name="Lipzen A."/>
            <person name="Lutzoni F."/>
            <person name="Magnuson J."/>
            <person name="Mondo S."/>
            <person name="Nolan M."/>
            <person name="Ohm R."/>
            <person name="Pangilinan J."/>
            <person name="Park H.-J."/>
            <person name="Ramirez L."/>
            <person name="Alfaro M."/>
            <person name="Sun H."/>
            <person name="Tritt A."/>
            <person name="Yoshinaga Y."/>
            <person name="Zwiers L.-H."/>
            <person name="Turgeon B."/>
            <person name="Goodwin S."/>
            <person name="Spatafora J."/>
            <person name="Crous P."/>
            <person name="Grigoriev I."/>
        </authorList>
    </citation>
    <scope>NUCLEOTIDE SEQUENCE</scope>
    <source>
        <strain evidence="21">CBS 627.86</strain>
    </source>
</reference>
<dbReference type="InterPro" id="IPR007535">
    <property type="entry name" value="Catechol_dOase_N"/>
</dbReference>
<feature type="binding site" evidence="14">
    <location>
        <position position="987"/>
    </location>
    <ligand>
        <name>FAD</name>
        <dbReference type="ChEBI" id="CHEBI:57692"/>
    </ligand>
</feature>
<dbReference type="Pfam" id="PF00775">
    <property type="entry name" value="Dioxygenase_C"/>
    <property type="match status" value="1"/>
</dbReference>
<dbReference type="Proteomes" id="UP000799770">
    <property type="component" value="Unassembled WGS sequence"/>
</dbReference>
<dbReference type="InterPro" id="IPR015889">
    <property type="entry name" value="Intradiol_dOase_core"/>
</dbReference>
<gene>
    <name evidence="21" type="ORF">BDV96DRAFT_606319</name>
</gene>